<dbReference type="Proteomes" id="UP001146793">
    <property type="component" value="Unassembled WGS sequence"/>
</dbReference>
<evidence type="ECO:0000313" key="2">
    <source>
        <dbReference type="EMBL" id="KAJ3445020.1"/>
    </source>
</evidence>
<dbReference type="Pfam" id="PF00078">
    <property type="entry name" value="RVT_1"/>
    <property type="match status" value="1"/>
</dbReference>
<organism evidence="2 3">
    <name type="scientific">Anaeramoeba flamelloides</name>
    <dbReference type="NCBI Taxonomy" id="1746091"/>
    <lineage>
        <taxon>Eukaryota</taxon>
        <taxon>Metamonada</taxon>
        <taxon>Anaeramoebidae</taxon>
        <taxon>Anaeramoeba</taxon>
    </lineage>
</organism>
<dbReference type="PANTHER" id="PTHR19446">
    <property type="entry name" value="REVERSE TRANSCRIPTASES"/>
    <property type="match status" value="1"/>
</dbReference>
<dbReference type="InterPro" id="IPR000477">
    <property type="entry name" value="RT_dom"/>
</dbReference>
<dbReference type="PROSITE" id="PS50878">
    <property type="entry name" value="RT_POL"/>
    <property type="match status" value="1"/>
</dbReference>
<proteinExistence type="predicted"/>
<evidence type="ECO:0000259" key="1">
    <source>
        <dbReference type="PROSITE" id="PS50878"/>
    </source>
</evidence>
<gene>
    <name evidence="2" type="ORF">M0812_10883</name>
</gene>
<dbReference type="AlphaFoldDB" id="A0AAV7ZX30"/>
<evidence type="ECO:0000313" key="3">
    <source>
        <dbReference type="Proteomes" id="UP001146793"/>
    </source>
</evidence>
<comment type="caution">
    <text evidence="2">The sequence shown here is derived from an EMBL/GenBank/DDBJ whole genome shotgun (WGS) entry which is preliminary data.</text>
</comment>
<sequence>MPFFSVEEIKEQIQWIKNKSTKYFDKLKLYKQEQTQNQQNQNETYNQFIASIQTVFNNWIKNPNNSTINFIKERDLLFIHKKGDEGLTLNYRPISINSSLARIFLKLLYKKIEKTWVNIDPKQFGFRTKFDTRIAVKNFLYNYQKEKKKNKNCWAITIDLAKCFDSIPHKLIVKTISKFIDDKLIVNFLQSYYAGDGRGVYQGDPLSPIIFAYITHFILERIKPHTNHVQINLSNALRIQLFKSIILPQILYGLDIYNLNNKEIKTIDIWINKKLKCILKIQHGTPTDILRMETRIEPIQFSILKRKAKFIQKISELNLKYLSQELKLPDIPNINWKFTSSLQLKNQFKNYYIQLIQDKIDKSQNRENWKLKKYLKMTNFPNNFWEKQDYLQWKSSSTLFKFKSFTNGLKRYSYHLDKPDSSKDCHCKNDQDETIDHFIWDCPKYKKSRSIWKAKLGELKSINRTNLFNQKDTYLIFRLMNNKEIYEISMEFFLKNLKIRAIINQNSQQ</sequence>
<dbReference type="SUPFAM" id="SSF56672">
    <property type="entry name" value="DNA/RNA polymerases"/>
    <property type="match status" value="1"/>
</dbReference>
<accession>A0AAV7ZX30</accession>
<dbReference type="EMBL" id="JANTQA010000023">
    <property type="protein sequence ID" value="KAJ3445020.1"/>
    <property type="molecule type" value="Genomic_DNA"/>
</dbReference>
<protein>
    <recommendedName>
        <fullName evidence="1">Reverse transcriptase domain-containing protein</fullName>
    </recommendedName>
</protein>
<feature type="domain" description="Reverse transcriptase" evidence="1">
    <location>
        <begin position="60"/>
        <end position="326"/>
    </location>
</feature>
<dbReference type="InterPro" id="IPR043502">
    <property type="entry name" value="DNA/RNA_pol_sf"/>
</dbReference>
<name>A0AAV7ZX30_9EUKA</name>
<reference evidence="2" key="1">
    <citation type="submission" date="2022-08" db="EMBL/GenBank/DDBJ databases">
        <title>Novel sulphate-reducing endosymbionts in the free-living metamonad Anaeramoeba.</title>
        <authorList>
            <person name="Jerlstrom-Hultqvist J."/>
            <person name="Cepicka I."/>
            <person name="Gallot-Lavallee L."/>
            <person name="Salas-Leiva D."/>
            <person name="Curtis B.A."/>
            <person name="Zahonova K."/>
            <person name="Pipaliya S."/>
            <person name="Dacks J."/>
            <person name="Roger A.J."/>
        </authorList>
    </citation>
    <scope>NUCLEOTIDE SEQUENCE</scope>
    <source>
        <strain evidence="2">Busselton2</strain>
    </source>
</reference>